<dbReference type="Proteomes" id="UP000054558">
    <property type="component" value="Unassembled WGS sequence"/>
</dbReference>
<dbReference type="EMBL" id="DF236950">
    <property type="protein sequence ID" value="GAQ77557.1"/>
    <property type="molecule type" value="Genomic_DNA"/>
</dbReference>
<proteinExistence type="predicted"/>
<name>A0A0U9HQX3_KLENI</name>
<dbReference type="PANTHER" id="PTHR36391">
    <property type="entry name" value="FURRY"/>
    <property type="match status" value="1"/>
</dbReference>
<accession>A0A0U9HQX3</accession>
<protein>
    <submittedName>
        <fullName evidence="2">Uncharacterized protein</fullName>
    </submittedName>
</protein>
<evidence type="ECO:0000313" key="2">
    <source>
        <dbReference type="EMBL" id="GAQ77557.1"/>
    </source>
</evidence>
<keyword evidence="3" id="KW-1185">Reference proteome</keyword>
<dbReference type="OrthoDB" id="1904516at2759"/>
<dbReference type="STRING" id="105231.A0A0U9HQX3"/>
<evidence type="ECO:0000256" key="1">
    <source>
        <dbReference type="SAM" id="MobiDB-lite"/>
    </source>
</evidence>
<dbReference type="AlphaFoldDB" id="A0A0U9HQX3"/>
<dbReference type="PANTHER" id="PTHR36391:SF1">
    <property type="entry name" value="FURRY"/>
    <property type="match status" value="1"/>
</dbReference>
<sequence>MAAQKATSFLSNLTKSLRIKPPWKITGPAAGQEYLESVPDAGEYRKWGPGTAPKRVYIPHSEPDHVYNIKYYERDSRRQPRTRSIVQFDPKEMAAIEAEKAELPPTPGRYYGETWGRRVPLNDVGTDDGYTH</sequence>
<dbReference type="OMA" id="GSKTHYV"/>
<feature type="region of interest" description="Disordered" evidence="1">
    <location>
        <begin position="98"/>
        <end position="132"/>
    </location>
</feature>
<reference evidence="2 3" key="1">
    <citation type="journal article" date="2014" name="Nat. Commun.">
        <title>Klebsormidium flaccidum genome reveals primary factors for plant terrestrial adaptation.</title>
        <authorList>
            <person name="Hori K."/>
            <person name="Maruyama F."/>
            <person name="Fujisawa T."/>
            <person name="Togashi T."/>
            <person name="Yamamoto N."/>
            <person name="Seo M."/>
            <person name="Sato S."/>
            <person name="Yamada T."/>
            <person name="Mori H."/>
            <person name="Tajima N."/>
            <person name="Moriyama T."/>
            <person name="Ikeuchi M."/>
            <person name="Watanabe M."/>
            <person name="Wada H."/>
            <person name="Kobayashi K."/>
            <person name="Saito M."/>
            <person name="Masuda T."/>
            <person name="Sasaki-Sekimoto Y."/>
            <person name="Mashiguchi K."/>
            <person name="Awai K."/>
            <person name="Shimojima M."/>
            <person name="Masuda S."/>
            <person name="Iwai M."/>
            <person name="Nobusawa T."/>
            <person name="Narise T."/>
            <person name="Kondo S."/>
            <person name="Saito H."/>
            <person name="Sato R."/>
            <person name="Murakawa M."/>
            <person name="Ihara Y."/>
            <person name="Oshima-Yamada Y."/>
            <person name="Ohtaka K."/>
            <person name="Satoh M."/>
            <person name="Sonobe K."/>
            <person name="Ishii M."/>
            <person name="Ohtani R."/>
            <person name="Kanamori-Sato M."/>
            <person name="Honoki R."/>
            <person name="Miyazaki D."/>
            <person name="Mochizuki H."/>
            <person name="Umetsu J."/>
            <person name="Higashi K."/>
            <person name="Shibata D."/>
            <person name="Kamiya Y."/>
            <person name="Sato N."/>
            <person name="Nakamura Y."/>
            <person name="Tabata S."/>
            <person name="Ida S."/>
            <person name="Kurokawa K."/>
            <person name="Ohta H."/>
        </authorList>
    </citation>
    <scope>NUCLEOTIDE SEQUENCE [LARGE SCALE GENOMIC DNA]</scope>
    <source>
        <strain evidence="2 3">NIES-2285</strain>
    </source>
</reference>
<evidence type="ECO:0000313" key="3">
    <source>
        <dbReference type="Proteomes" id="UP000054558"/>
    </source>
</evidence>
<organism evidence="2 3">
    <name type="scientific">Klebsormidium nitens</name>
    <name type="common">Green alga</name>
    <name type="synonym">Ulothrix nitens</name>
    <dbReference type="NCBI Taxonomy" id="105231"/>
    <lineage>
        <taxon>Eukaryota</taxon>
        <taxon>Viridiplantae</taxon>
        <taxon>Streptophyta</taxon>
        <taxon>Klebsormidiophyceae</taxon>
        <taxon>Klebsormidiales</taxon>
        <taxon>Klebsormidiaceae</taxon>
        <taxon>Klebsormidium</taxon>
    </lineage>
</organism>
<gene>
    <name evidence="2" type="ORF">KFL_000010060</name>
</gene>